<dbReference type="SUPFAM" id="SSF51905">
    <property type="entry name" value="FAD/NAD(P)-binding domain"/>
    <property type="match status" value="1"/>
</dbReference>
<dbReference type="Proteomes" id="UP001597374">
    <property type="component" value="Unassembled WGS sequence"/>
</dbReference>
<evidence type="ECO:0000313" key="4">
    <source>
        <dbReference type="Proteomes" id="UP001597374"/>
    </source>
</evidence>
<organism evidence="3 4">
    <name type="scientific">Pontibacter ruber</name>
    <dbReference type="NCBI Taxonomy" id="1343895"/>
    <lineage>
        <taxon>Bacteria</taxon>
        <taxon>Pseudomonadati</taxon>
        <taxon>Bacteroidota</taxon>
        <taxon>Cytophagia</taxon>
        <taxon>Cytophagales</taxon>
        <taxon>Hymenobacteraceae</taxon>
        <taxon>Pontibacter</taxon>
    </lineage>
</organism>
<sequence length="490" mass="55377">MQSNEIMKYDVVLVGSGFGSLTAAALLVKKGLKVCVLEQAAYPGGCASSFKRKGYCFESGATTMVGLDEHMPLRYLLDETGIEVPLRKLDVPMQVHLPDGQTLTRYTKLSDWIAEAERVFGTYNQRPFWEHCYRLSREVWRTSLQQRNFPFSSIKDLLRSALQVKPAQISLLPAAFRTMEDLLRKYDLLQNKLFADFVNEQLLITAQNHMQEVNELFGATALCYTLYSNYYVNGGLINLVKPVVQYIESNGSEVLYRQEVEQVIPTTEGYTVYTSKDKFESRFLISGIPLNNTLQLFKDKQLLQKLQKYVFPSEKLNGAFTMGLVLEHAPPQEVLHHQVHVPEGLPQIGSKSIFISFSHPADITRAAAGETVVSISTHVKDPAKNYITDKEQIEEAVIKLLDEKKIIKRESIKYKQAATPGAWLFWTKRAFGMVGGYPQYRHLKPWQMKDARLDHKGAYLCGDTVYPGQGIVGVCLSGVIAVHKLTQDHL</sequence>
<proteinExistence type="predicted"/>
<dbReference type="InterPro" id="IPR036188">
    <property type="entry name" value="FAD/NAD-bd_sf"/>
</dbReference>
<dbReference type="InterPro" id="IPR002937">
    <property type="entry name" value="Amino_oxidase"/>
</dbReference>
<name>A0ABW5CUS5_9BACT</name>
<feature type="coiled-coil region" evidence="1">
    <location>
        <begin position="383"/>
        <end position="410"/>
    </location>
</feature>
<comment type="caution">
    <text evidence="3">The sequence shown here is derived from an EMBL/GenBank/DDBJ whole genome shotgun (WGS) entry which is preliminary data.</text>
</comment>
<dbReference type="PANTHER" id="PTHR46313:SF3">
    <property type="entry name" value="PROLYCOPENE ISOMERASE, CHLOROPLASTIC"/>
    <property type="match status" value="1"/>
</dbReference>
<dbReference type="PANTHER" id="PTHR46313">
    <property type="match status" value="1"/>
</dbReference>
<accession>A0ABW5CUS5</accession>
<evidence type="ECO:0000313" key="3">
    <source>
        <dbReference type="EMBL" id="MFD2244735.1"/>
    </source>
</evidence>
<keyword evidence="4" id="KW-1185">Reference proteome</keyword>
<feature type="domain" description="Amine oxidase" evidence="2">
    <location>
        <begin position="21"/>
        <end position="482"/>
    </location>
</feature>
<reference evidence="4" key="1">
    <citation type="journal article" date="2019" name="Int. J. Syst. Evol. Microbiol.">
        <title>The Global Catalogue of Microorganisms (GCM) 10K type strain sequencing project: providing services to taxonomists for standard genome sequencing and annotation.</title>
        <authorList>
            <consortium name="The Broad Institute Genomics Platform"/>
            <consortium name="The Broad Institute Genome Sequencing Center for Infectious Disease"/>
            <person name="Wu L."/>
            <person name="Ma J."/>
        </authorList>
    </citation>
    <scope>NUCLEOTIDE SEQUENCE [LARGE SCALE GENOMIC DNA]</scope>
    <source>
        <strain evidence="4">CGMCC 4.1782</strain>
    </source>
</reference>
<protein>
    <submittedName>
        <fullName evidence="3">Phytoene desaturase family protein</fullName>
    </submittedName>
</protein>
<evidence type="ECO:0000259" key="2">
    <source>
        <dbReference type="Pfam" id="PF01593"/>
    </source>
</evidence>
<gene>
    <name evidence="3" type="ORF">ACFSKP_00620</name>
</gene>
<dbReference type="RefSeq" id="WP_250429890.1">
    <property type="nucleotide sequence ID" value="NZ_JALPRR010000002.1"/>
</dbReference>
<keyword evidence="1" id="KW-0175">Coiled coil</keyword>
<dbReference type="Pfam" id="PF01593">
    <property type="entry name" value="Amino_oxidase"/>
    <property type="match status" value="1"/>
</dbReference>
<evidence type="ECO:0000256" key="1">
    <source>
        <dbReference type="SAM" id="Coils"/>
    </source>
</evidence>
<dbReference type="InterPro" id="IPR045892">
    <property type="entry name" value="CrtISO-like"/>
</dbReference>
<dbReference type="Gene3D" id="3.50.50.60">
    <property type="entry name" value="FAD/NAD(P)-binding domain"/>
    <property type="match status" value="2"/>
</dbReference>
<dbReference type="EMBL" id="JBHUIM010000001">
    <property type="protein sequence ID" value="MFD2244735.1"/>
    <property type="molecule type" value="Genomic_DNA"/>
</dbReference>